<evidence type="ECO:0000256" key="2">
    <source>
        <dbReference type="ARBA" id="ARBA00022679"/>
    </source>
</evidence>
<dbReference type="EC" id="2.7.7.9" evidence="4"/>
<accession>A0AAF0YQY4</accession>
<evidence type="ECO:0000256" key="3">
    <source>
        <dbReference type="ARBA" id="ARBA00022695"/>
    </source>
</evidence>
<dbReference type="InterPro" id="IPR002618">
    <property type="entry name" value="UDPGP_fam"/>
</dbReference>
<evidence type="ECO:0000313" key="4">
    <source>
        <dbReference type="EMBL" id="WOS97006.1"/>
    </source>
</evidence>
<dbReference type="Proteomes" id="UP000243626">
    <property type="component" value="Chromosome"/>
</dbReference>
<dbReference type="InterPro" id="IPR029044">
    <property type="entry name" value="Nucleotide-diphossugar_trans"/>
</dbReference>
<reference evidence="5" key="1">
    <citation type="submission" date="2017-09" db="EMBL/GenBank/DDBJ databases">
        <title>Bacterial strain isolated from the female urinary microbiota.</title>
        <authorList>
            <person name="Thomas-White K."/>
            <person name="Kumar N."/>
            <person name="Forster S."/>
            <person name="Putonti C."/>
            <person name="Lawley T."/>
            <person name="Wolfe A.J."/>
        </authorList>
    </citation>
    <scope>NUCLEOTIDE SEQUENCE [LARGE SCALE GENOMIC DNA]</scope>
    <source>
        <strain evidence="5">UMB0959</strain>
    </source>
</reference>
<dbReference type="Gene3D" id="3.90.550.10">
    <property type="entry name" value="Spore Coat Polysaccharide Biosynthesis Protein SpsA, Chain A"/>
    <property type="match status" value="1"/>
</dbReference>
<keyword evidence="2 4" id="KW-0808">Transferase</keyword>
<dbReference type="PANTHER" id="PTHR11952">
    <property type="entry name" value="UDP- GLUCOSE PYROPHOSPHORYLASE"/>
    <property type="match status" value="1"/>
</dbReference>
<name>A0AAF0YQY4_9STAP</name>
<reference evidence="4 5" key="2">
    <citation type="submission" date="2023-10" db="EMBL/GenBank/DDBJ databases">
        <authorList>
            <person name="Choi B."/>
        </authorList>
    </citation>
    <scope>NUCLEOTIDE SEQUENCE [LARGE SCALE GENOMIC DNA]</scope>
    <source>
        <strain evidence="4 5">UMB0959</strain>
    </source>
</reference>
<evidence type="ECO:0000313" key="5">
    <source>
        <dbReference type="Proteomes" id="UP000243626"/>
    </source>
</evidence>
<organism evidence="4 5">
    <name type="scientific">Nosocomiicoccus massiliensis</name>
    <dbReference type="NCBI Taxonomy" id="1232430"/>
    <lineage>
        <taxon>Bacteria</taxon>
        <taxon>Bacillati</taxon>
        <taxon>Bacillota</taxon>
        <taxon>Bacilli</taxon>
        <taxon>Bacillales</taxon>
        <taxon>Staphylococcaceae</taxon>
        <taxon>Nosocomiicoccus</taxon>
    </lineage>
</organism>
<comment type="similarity">
    <text evidence="1">Belongs to the UDPGP type 1 family.</text>
</comment>
<protein>
    <submittedName>
        <fullName evidence="4">UTP--glucose-1-phosphate uridylyltransferase</fullName>
        <ecNumber evidence="4">2.7.7.9</ecNumber>
    </submittedName>
</protein>
<dbReference type="InterPro" id="IPR039741">
    <property type="entry name" value="UDP-sugar_pyrophosphorylase"/>
</dbReference>
<sequence length="381" mass="43453">MLKRWIPQYDKLRETSKEKVDAQLNELDLERVKSVYEDVYVNQTTFDTSNVEEVPYVTKEELDVEALERLAHTSIENGKVAVLLMAGGQGTRLGYDGPKGTFMFDDVSLFELQARQILKYKKEDVLNVHWYIMTSDINHDETVQFFEEKNYFGLPKENVRFFKQEHFPSLSKSGELLLTKEEEIMITPNGNGGIFSALKASGMLEDMKSRGVEAVFMNNVDNVVVKVLDEVLVGLHLDEKNEVTSKSITPKPNESVGRLALLDGKKTVVEYTEIPDGEDASFTNGNIGIHVFSIPFIEKAAEADMPYHLALKNLEFLDDDLKLVKEEALKFEKFYFDAFIVANKHKTLQVDRAGEFSPLKNKEGQDSVETARRDLERYELI</sequence>
<dbReference type="Pfam" id="PF01704">
    <property type="entry name" value="UDPGP"/>
    <property type="match status" value="1"/>
</dbReference>
<proteinExistence type="inferred from homology"/>
<dbReference type="EMBL" id="CP136964">
    <property type="protein sequence ID" value="WOS97006.1"/>
    <property type="molecule type" value="Genomic_DNA"/>
</dbReference>
<dbReference type="SUPFAM" id="SSF53448">
    <property type="entry name" value="Nucleotide-diphospho-sugar transferases"/>
    <property type="match status" value="1"/>
</dbReference>
<gene>
    <name evidence="4" type="ORF">CJ229_007265</name>
</gene>
<evidence type="ECO:0000256" key="1">
    <source>
        <dbReference type="ARBA" id="ARBA00010401"/>
    </source>
</evidence>
<keyword evidence="5" id="KW-1185">Reference proteome</keyword>
<dbReference type="AlphaFoldDB" id="A0AAF0YQY4"/>
<keyword evidence="3 4" id="KW-0548">Nucleotidyltransferase</keyword>
<dbReference type="RefSeq" id="WP_102167172.1">
    <property type="nucleotide sequence ID" value="NZ_CP136964.1"/>
</dbReference>
<dbReference type="PANTHER" id="PTHR11952:SF2">
    <property type="entry name" value="LD24639P"/>
    <property type="match status" value="1"/>
</dbReference>
<dbReference type="KEGG" id="nmy:CJ229_007265"/>
<dbReference type="GO" id="GO:0003983">
    <property type="term" value="F:UTP:glucose-1-phosphate uridylyltransferase activity"/>
    <property type="evidence" value="ECO:0007669"/>
    <property type="project" value="UniProtKB-EC"/>
</dbReference>